<dbReference type="Pfam" id="PF25934">
    <property type="entry name" value="DUF7979"/>
    <property type="match status" value="1"/>
</dbReference>
<name>A0A1N7A017_9EURY</name>
<protein>
    <recommendedName>
        <fullName evidence="2">DUF7979 domain-containing protein</fullName>
    </recommendedName>
</protein>
<organism evidence="3 4">
    <name type="scientific">Haladaptatus litoreus</name>
    <dbReference type="NCBI Taxonomy" id="553468"/>
    <lineage>
        <taxon>Archaea</taxon>
        <taxon>Methanobacteriati</taxon>
        <taxon>Methanobacteriota</taxon>
        <taxon>Stenosarchaea group</taxon>
        <taxon>Halobacteria</taxon>
        <taxon>Halobacteriales</taxon>
        <taxon>Haladaptataceae</taxon>
        <taxon>Haladaptatus</taxon>
    </lineage>
</organism>
<dbReference type="OrthoDB" id="296997at2157"/>
<sequence length="85" mass="9364">MASNTTTSVDAVPSGGANSLVVRRTETVAPETRVRHFDELSEEAQTLLTEFDGEESVVPITRTLADDISRDTTVVFNDYYRIDLA</sequence>
<gene>
    <name evidence="3" type="ORF">SAMN05421858_2252</name>
</gene>
<dbReference type="AlphaFoldDB" id="A0A1N7A017"/>
<dbReference type="RefSeq" id="WP_076430127.1">
    <property type="nucleotide sequence ID" value="NZ_FTNO01000001.1"/>
</dbReference>
<evidence type="ECO:0000259" key="2">
    <source>
        <dbReference type="Pfam" id="PF25934"/>
    </source>
</evidence>
<dbReference type="Proteomes" id="UP000186914">
    <property type="component" value="Unassembled WGS sequence"/>
</dbReference>
<evidence type="ECO:0000256" key="1">
    <source>
        <dbReference type="SAM" id="MobiDB-lite"/>
    </source>
</evidence>
<accession>A0A1N7A017</accession>
<evidence type="ECO:0000313" key="4">
    <source>
        <dbReference type="Proteomes" id="UP000186914"/>
    </source>
</evidence>
<dbReference type="EMBL" id="FTNO01000001">
    <property type="protein sequence ID" value="SIR32388.1"/>
    <property type="molecule type" value="Genomic_DNA"/>
</dbReference>
<reference evidence="4" key="1">
    <citation type="submission" date="2017-01" db="EMBL/GenBank/DDBJ databases">
        <authorList>
            <person name="Varghese N."/>
            <person name="Submissions S."/>
        </authorList>
    </citation>
    <scope>NUCLEOTIDE SEQUENCE [LARGE SCALE GENOMIC DNA]</scope>
    <source>
        <strain evidence="4">CGMCC 1.7737</strain>
    </source>
</reference>
<feature type="region of interest" description="Disordered" evidence="1">
    <location>
        <begin position="1"/>
        <end position="21"/>
    </location>
</feature>
<proteinExistence type="predicted"/>
<evidence type="ECO:0000313" key="3">
    <source>
        <dbReference type="EMBL" id="SIR32388.1"/>
    </source>
</evidence>
<dbReference type="InterPro" id="IPR058285">
    <property type="entry name" value="DUF7979"/>
</dbReference>
<feature type="domain" description="DUF7979" evidence="2">
    <location>
        <begin position="19"/>
        <end position="82"/>
    </location>
</feature>
<keyword evidence="4" id="KW-1185">Reference proteome</keyword>